<evidence type="ECO:0000313" key="2">
    <source>
        <dbReference type="Proteomes" id="UP000013866"/>
    </source>
</evidence>
<dbReference type="Gene3D" id="2.60.120.200">
    <property type="match status" value="1"/>
</dbReference>
<dbReference type="InterPro" id="IPR013320">
    <property type="entry name" value="ConA-like_dom_sf"/>
</dbReference>
<gene>
    <name evidence="1" type="ORF">UAO_02578</name>
</gene>
<dbReference type="InterPro" id="IPR056573">
    <property type="entry name" value="Lectin_L-type_dom"/>
</dbReference>
<dbReference type="PANTHER" id="PTHR32401">
    <property type="entry name" value="CONCANAVALIN A-LIKE LECTIN FAMILY PROTEIN"/>
    <property type="match status" value="1"/>
</dbReference>
<dbReference type="InterPro" id="IPR050258">
    <property type="entry name" value="Leguminous_Lectin"/>
</dbReference>
<evidence type="ECO:0008006" key="3">
    <source>
        <dbReference type="Google" id="ProtNLM"/>
    </source>
</evidence>
<comment type="caution">
    <text evidence="1">The sequence shown here is derived from an EMBL/GenBank/DDBJ whole genome shotgun (WGS) entry which is preliminary data.</text>
</comment>
<name>A0ABN0KDS0_9ENTE</name>
<proteinExistence type="predicted"/>
<reference evidence="1 2" key="1">
    <citation type="submission" date="2013-02" db="EMBL/GenBank/DDBJ databases">
        <title>The Genome Sequence of Enterococcus villorum ATCC_700913.</title>
        <authorList>
            <consortium name="The Broad Institute Genome Sequencing Platform"/>
            <consortium name="The Broad Institute Genome Sequencing Center for Infectious Disease"/>
            <person name="Earl A.M."/>
            <person name="Gilmore M.S."/>
            <person name="Lebreton F."/>
            <person name="Walker B."/>
            <person name="Young S.K."/>
            <person name="Zeng Q."/>
            <person name="Gargeya S."/>
            <person name="Fitzgerald M."/>
            <person name="Haas B."/>
            <person name="Abouelleil A."/>
            <person name="Alvarado L."/>
            <person name="Arachchi H.M."/>
            <person name="Berlin A.M."/>
            <person name="Chapman S.B."/>
            <person name="Dewar J."/>
            <person name="Goldberg J."/>
            <person name="Griggs A."/>
            <person name="Gujja S."/>
            <person name="Hansen M."/>
            <person name="Howarth C."/>
            <person name="Imamovic A."/>
            <person name="Larimer J."/>
            <person name="McCowan C."/>
            <person name="Murphy C."/>
            <person name="Neiman D."/>
            <person name="Pearson M."/>
            <person name="Priest M."/>
            <person name="Roberts A."/>
            <person name="Saif S."/>
            <person name="Shea T."/>
            <person name="Sisk P."/>
            <person name="Sykes S."/>
            <person name="Wortman J."/>
            <person name="Nusbaum C."/>
            <person name="Birren B."/>
        </authorList>
    </citation>
    <scope>NUCLEOTIDE SEQUENCE [LARGE SCALE GENOMIC DNA]</scope>
    <source>
        <strain evidence="1 2">ATCC 700913</strain>
    </source>
</reference>
<protein>
    <recommendedName>
        <fullName evidence="3">Legume lectin domain-containing protein</fullName>
    </recommendedName>
</protein>
<dbReference type="Pfam" id="PF18483">
    <property type="entry name" value="Lectin_L-type_dom"/>
    <property type="match status" value="1"/>
</dbReference>
<organism evidence="1 2">
    <name type="scientific">Enterococcus villorum ATCC 700913</name>
    <dbReference type="NCBI Taxonomy" id="1158604"/>
    <lineage>
        <taxon>Bacteria</taxon>
        <taxon>Bacillati</taxon>
        <taxon>Bacillota</taxon>
        <taxon>Bacilli</taxon>
        <taxon>Lactobacillales</taxon>
        <taxon>Enterococcaceae</taxon>
        <taxon>Enterococcus</taxon>
    </lineage>
</organism>
<dbReference type="CDD" id="cd01951">
    <property type="entry name" value="lectin_L-type"/>
    <property type="match status" value="1"/>
</dbReference>
<keyword evidence="2" id="KW-1185">Reference proteome</keyword>
<sequence>MQKMNKQKTTRVFQEGSFVFLLFILFLLFSTRANAAIVEPSFETLPIDETMITTVGKAGAPAGSQKHRYVQINDTTTNSSGAVWFNNPVTFTRDFKIEMAFYIENTANDSDGVAFVMQSNGPTALGEEAGPTLGVWSNTAGTNPLSQGAIPNSIAIEFDTYRNNYSTIFDRQGMMDRDTVSQGHHIAWAYPGVDSSYTTDGTILVDKVLHHQDEVAVADLSDGQWHNFTVEFKASESTFTYTVPDYDVNVTIPVDDTFKTNLGLSSGKSVYFGFTGANGGYSQAKAVSFVNVEGLVDLQLRTGIFQVSNNQLLLDTGAVPQTIYSVDKEQEISYMTILTYSEDSDLTSLQPGTAIDFLVPDSLDLVDDTIYFVKIEDTSTVVQPEEGIPIDFVREGDTVTVTLPELERGYQYEIYFKVKNNYIETDKNLNLKIPVTTTFSGNAFSAPVISGNAETHYYNLTGTWEPTVTTGYKTATEAKEDATIVRQNRHAYFSIQIEDENSTSVQLFMSQLVSEEDLSTMTFSEKTSISREQLTDPLTATIDYDTTELQPGTIYYVGIYVIDVEGNQSETVYQAIDFRGIVELNTVPGNFNGKTVTINDLIKTKESDGYFYLKVDNLENQLSITNTGEELWAFDGQLTSIVEQVSGWAEDFSLCFFEKDTKNLLFQLTSEKQRIFTQETVGAADLTKDFNEYDIYFKFKADPLTIVPGTYSGEINWTLTNSVS</sequence>
<dbReference type="SUPFAM" id="SSF49899">
    <property type="entry name" value="Concanavalin A-like lectins/glucanases"/>
    <property type="match status" value="1"/>
</dbReference>
<dbReference type="EMBL" id="AJAN01000036">
    <property type="protein sequence ID" value="EOH86193.1"/>
    <property type="molecule type" value="Genomic_DNA"/>
</dbReference>
<evidence type="ECO:0000313" key="1">
    <source>
        <dbReference type="EMBL" id="EOH86193.1"/>
    </source>
</evidence>
<dbReference type="PANTHER" id="PTHR32401:SF48">
    <property type="entry name" value="LEGUME LECTIN DOMAIN-CONTAINING PROTEIN"/>
    <property type="match status" value="1"/>
</dbReference>
<dbReference type="Proteomes" id="UP000013866">
    <property type="component" value="Unassembled WGS sequence"/>
</dbReference>
<accession>A0ABN0KDS0</accession>